<dbReference type="GO" id="GO:0000136">
    <property type="term" value="C:mannan polymerase complex"/>
    <property type="evidence" value="ECO:0007669"/>
    <property type="project" value="TreeGrafter"/>
</dbReference>
<organism evidence="2 3">
    <name type="scientific">Ceraceosorus guamensis</name>
    <dbReference type="NCBI Taxonomy" id="1522189"/>
    <lineage>
        <taxon>Eukaryota</taxon>
        <taxon>Fungi</taxon>
        <taxon>Dikarya</taxon>
        <taxon>Basidiomycota</taxon>
        <taxon>Ustilaginomycotina</taxon>
        <taxon>Exobasidiomycetes</taxon>
        <taxon>Ceraceosorales</taxon>
        <taxon>Ceraceosoraceae</taxon>
        <taxon>Ceraceosorus</taxon>
    </lineage>
</organism>
<gene>
    <name evidence="2" type="ORF">IE81DRAFT_288951</name>
</gene>
<evidence type="ECO:0000313" key="2">
    <source>
        <dbReference type="EMBL" id="PWN43310.1"/>
    </source>
</evidence>
<feature type="non-terminal residue" evidence="2">
    <location>
        <position position="1"/>
    </location>
</feature>
<dbReference type="AlphaFoldDB" id="A0A316W0J4"/>
<dbReference type="RefSeq" id="XP_025370470.1">
    <property type="nucleotide sequence ID" value="XM_025511798.1"/>
</dbReference>
<dbReference type="Proteomes" id="UP000245783">
    <property type="component" value="Unassembled WGS sequence"/>
</dbReference>
<dbReference type="Gene3D" id="3.90.550.20">
    <property type="match status" value="1"/>
</dbReference>
<dbReference type="GeneID" id="37033668"/>
<reference evidence="2 3" key="1">
    <citation type="journal article" date="2018" name="Mol. Biol. Evol.">
        <title>Broad Genomic Sampling Reveals a Smut Pathogenic Ancestry of the Fungal Clade Ustilaginomycotina.</title>
        <authorList>
            <person name="Kijpornyongpan T."/>
            <person name="Mondo S.J."/>
            <person name="Barry K."/>
            <person name="Sandor L."/>
            <person name="Lee J."/>
            <person name="Lipzen A."/>
            <person name="Pangilinan J."/>
            <person name="LaButti K."/>
            <person name="Hainaut M."/>
            <person name="Henrissat B."/>
            <person name="Grigoriev I.V."/>
            <person name="Spatafora J.W."/>
            <person name="Aime M.C."/>
        </authorList>
    </citation>
    <scope>NUCLEOTIDE SEQUENCE [LARGE SCALE GENOMIC DNA]</scope>
    <source>
        <strain evidence="2 3">MCA 4658</strain>
    </source>
</reference>
<dbReference type="EMBL" id="KZ819371">
    <property type="protein sequence ID" value="PWN43310.1"/>
    <property type="molecule type" value="Genomic_DNA"/>
</dbReference>
<dbReference type="InterPro" id="IPR029044">
    <property type="entry name" value="Nucleotide-diphossugar_trans"/>
</dbReference>
<keyword evidence="3" id="KW-1185">Reference proteome</keyword>
<protein>
    <recommendedName>
        <fullName evidence="4">Glycosyltransferase family 32 protein</fullName>
    </recommendedName>
</protein>
<dbReference type="GO" id="GO:0000009">
    <property type="term" value="F:alpha-1,6-mannosyltransferase activity"/>
    <property type="evidence" value="ECO:0007669"/>
    <property type="project" value="InterPro"/>
</dbReference>
<dbReference type="OrthoDB" id="409543at2759"/>
<dbReference type="PANTHER" id="PTHR31834">
    <property type="entry name" value="INITIATION-SPECIFIC ALPHA-1,6-MANNOSYLTRANSFERASE"/>
    <property type="match status" value="1"/>
</dbReference>
<dbReference type="STRING" id="1522189.A0A316W0J4"/>
<sequence length="292" mass="33413">KKFWQTDKRKGKRISWGFENLNEGQGWTFSMLHDNDIASWTLQNLGQPDKVIWDRINQPILHADLWRYLILTLPTYGGIYSDSDTQCLKPFSAWGRNATFWSVSNLSLRQVTRPPSVILAVEADVGSNQEWFKWWARPLQFVQWTMGSAPGHPIFIDLLRRINSRPRPTDASLLPIFEKMESLLAEAALLESTPLVDSDTQGELSIMELTGPGVWTDSVVNYLKVRYGLDWTRFKDLEHPVRVGELAILPRTAFSPGVNTPGFGPTWDDEAMVYHEVSRKRLLREPNDGVLC</sequence>
<dbReference type="InterPro" id="IPR039367">
    <property type="entry name" value="Och1-like"/>
</dbReference>
<dbReference type="InParanoid" id="A0A316W0J4"/>
<comment type="similarity">
    <text evidence="1">Belongs to the glycosyltransferase 32 family.</text>
</comment>
<name>A0A316W0J4_9BASI</name>
<dbReference type="SUPFAM" id="SSF53448">
    <property type="entry name" value="Nucleotide-diphospho-sugar transferases"/>
    <property type="match status" value="1"/>
</dbReference>
<evidence type="ECO:0000313" key="3">
    <source>
        <dbReference type="Proteomes" id="UP000245783"/>
    </source>
</evidence>
<evidence type="ECO:0000256" key="1">
    <source>
        <dbReference type="ARBA" id="ARBA00009003"/>
    </source>
</evidence>
<dbReference type="GO" id="GO:0006487">
    <property type="term" value="P:protein N-linked glycosylation"/>
    <property type="evidence" value="ECO:0007669"/>
    <property type="project" value="TreeGrafter"/>
</dbReference>
<accession>A0A316W0J4</accession>
<dbReference type="Pfam" id="PF04488">
    <property type="entry name" value="Gly_transf_sug"/>
    <property type="match status" value="1"/>
</dbReference>
<dbReference type="PANTHER" id="PTHR31834:SF1">
    <property type="entry name" value="INITIATION-SPECIFIC ALPHA-1,6-MANNOSYLTRANSFERASE"/>
    <property type="match status" value="1"/>
</dbReference>
<dbReference type="InterPro" id="IPR007577">
    <property type="entry name" value="GlycoTrfase_DXD_sugar-bd_CS"/>
</dbReference>
<proteinExistence type="inferred from homology"/>
<evidence type="ECO:0008006" key="4">
    <source>
        <dbReference type="Google" id="ProtNLM"/>
    </source>
</evidence>